<protein>
    <submittedName>
        <fullName evidence="2">Ribosomal protein L7/L12</fullName>
    </submittedName>
</protein>
<evidence type="ECO:0000259" key="1">
    <source>
        <dbReference type="Pfam" id="PF00542"/>
    </source>
</evidence>
<dbReference type="InterPro" id="IPR013823">
    <property type="entry name" value="Ribosomal_bL12_C"/>
</dbReference>
<sequence>MEAIEMIAVGALILALLLLVKVFSLQSRINAIQDDLEWLKGRAEGQAINRLKPSTADRSDKPASAQMSLLDERVHHLLAQGDKIKAIKLVRVEQGIGLKEAKDYVENLERS</sequence>
<dbReference type="OrthoDB" id="2157431at2"/>
<dbReference type="Gene3D" id="3.30.1390.10">
    <property type="match status" value="1"/>
</dbReference>
<dbReference type="SUPFAM" id="SSF54736">
    <property type="entry name" value="ClpS-like"/>
    <property type="match status" value="1"/>
</dbReference>
<dbReference type="InterPro" id="IPR014719">
    <property type="entry name" value="Ribosomal_bL12_C/ClpS-like"/>
</dbReference>
<keyword evidence="2" id="KW-0689">Ribosomal protein</keyword>
<keyword evidence="5" id="KW-1185">Reference proteome</keyword>
<evidence type="ECO:0000313" key="3">
    <source>
        <dbReference type="EMBL" id="QAV17893.1"/>
    </source>
</evidence>
<dbReference type="Proteomes" id="UP001527202">
    <property type="component" value="Unassembled WGS sequence"/>
</dbReference>
<proteinExistence type="predicted"/>
<dbReference type="GO" id="GO:0003735">
    <property type="term" value="F:structural constituent of ribosome"/>
    <property type="evidence" value="ECO:0007669"/>
    <property type="project" value="InterPro"/>
</dbReference>
<keyword evidence="2" id="KW-0687">Ribonucleoprotein</keyword>
<dbReference type="Pfam" id="PF00542">
    <property type="entry name" value="Ribosomal_L12"/>
    <property type="match status" value="1"/>
</dbReference>
<gene>
    <name evidence="2" type="ORF">M5X16_04430</name>
    <name evidence="3" type="ORF">PC41400_09520</name>
</gene>
<reference evidence="3 4" key="1">
    <citation type="submission" date="2018-01" db="EMBL/GenBank/DDBJ databases">
        <title>The whole genome sequencing and assembly of Paenibacillus chitinolyticus KCCM 41400 strain.</title>
        <authorList>
            <person name="Kim J.-Y."/>
            <person name="Park M.-K."/>
            <person name="Lee Y.-J."/>
            <person name="Yi H."/>
            <person name="Bahn Y.-S."/>
            <person name="Kim J.F."/>
            <person name="Lee D.-W."/>
        </authorList>
    </citation>
    <scope>NUCLEOTIDE SEQUENCE [LARGE SCALE GENOMIC DNA]</scope>
    <source>
        <strain evidence="3 4">KCCM 41400</strain>
    </source>
</reference>
<feature type="domain" description="Large ribosomal subunit protein bL12 C-terminal" evidence="1">
    <location>
        <begin position="80"/>
        <end position="108"/>
    </location>
</feature>
<name>A0A410WU67_9BACL</name>
<dbReference type="Proteomes" id="UP000288943">
    <property type="component" value="Chromosome"/>
</dbReference>
<dbReference type="AlphaFoldDB" id="A0A410WU67"/>
<dbReference type="EMBL" id="JAMDMJ010000004">
    <property type="protein sequence ID" value="MCY9595023.1"/>
    <property type="molecule type" value="Genomic_DNA"/>
</dbReference>
<evidence type="ECO:0000313" key="4">
    <source>
        <dbReference type="Proteomes" id="UP000288943"/>
    </source>
</evidence>
<dbReference type="GeneID" id="95375045"/>
<evidence type="ECO:0000313" key="2">
    <source>
        <dbReference type="EMBL" id="MCY9595023.1"/>
    </source>
</evidence>
<reference evidence="2 5" key="2">
    <citation type="submission" date="2022-05" db="EMBL/GenBank/DDBJ databases">
        <title>Genome Sequencing of Bee-Associated Microbes.</title>
        <authorList>
            <person name="Dunlap C."/>
        </authorList>
    </citation>
    <scope>NUCLEOTIDE SEQUENCE [LARGE SCALE GENOMIC DNA]</scope>
    <source>
        <strain evidence="2 5">NRRL B-23120</strain>
    </source>
</reference>
<dbReference type="RefSeq" id="WP_042230977.1">
    <property type="nucleotide sequence ID" value="NZ_CP026520.1"/>
</dbReference>
<dbReference type="KEGG" id="pchi:PC41400_09520"/>
<dbReference type="EMBL" id="CP026520">
    <property type="protein sequence ID" value="QAV17893.1"/>
    <property type="molecule type" value="Genomic_DNA"/>
</dbReference>
<organism evidence="3 4">
    <name type="scientific">Paenibacillus chitinolyticus</name>
    <dbReference type="NCBI Taxonomy" id="79263"/>
    <lineage>
        <taxon>Bacteria</taxon>
        <taxon>Bacillati</taxon>
        <taxon>Bacillota</taxon>
        <taxon>Bacilli</taxon>
        <taxon>Bacillales</taxon>
        <taxon>Paenibacillaceae</taxon>
        <taxon>Paenibacillus</taxon>
    </lineage>
</organism>
<dbReference type="GO" id="GO:0006412">
    <property type="term" value="P:translation"/>
    <property type="evidence" value="ECO:0007669"/>
    <property type="project" value="InterPro"/>
</dbReference>
<evidence type="ECO:0000313" key="5">
    <source>
        <dbReference type="Proteomes" id="UP001527202"/>
    </source>
</evidence>
<accession>A0A410WU67</accession>
<dbReference type="GO" id="GO:0005840">
    <property type="term" value="C:ribosome"/>
    <property type="evidence" value="ECO:0007669"/>
    <property type="project" value="UniProtKB-KW"/>
</dbReference>